<evidence type="ECO:0000256" key="1">
    <source>
        <dbReference type="SAM" id="SignalP"/>
    </source>
</evidence>
<reference evidence="2" key="2">
    <citation type="submission" date="2018-03" db="EMBL/GenBank/DDBJ databases">
        <title>The Triticum urartu genome reveals the dynamic nature of wheat genome evolution.</title>
        <authorList>
            <person name="Ling H."/>
            <person name="Ma B."/>
            <person name="Shi X."/>
            <person name="Liu H."/>
            <person name="Dong L."/>
            <person name="Sun H."/>
            <person name="Cao Y."/>
            <person name="Gao Q."/>
            <person name="Zheng S."/>
            <person name="Li Y."/>
            <person name="Yu Y."/>
            <person name="Du H."/>
            <person name="Qi M."/>
            <person name="Li Y."/>
            <person name="Yu H."/>
            <person name="Cui Y."/>
            <person name="Wang N."/>
            <person name="Chen C."/>
            <person name="Wu H."/>
            <person name="Zhao Y."/>
            <person name="Zhang J."/>
            <person name="Li Y."/>
            <person name="Zhou W."/>
            <person name="Zhang B."/>
            <person name="Hu W."/>
            <person name="Eijk M."/>
            <person name="Tang J."/>
            <person name="Witsenboer H."/>
            <person name="Zhao S."/>
            <person name="Li Z."/>
            <person name="Zhang A."/>
            <person name="Wang D."/>
            <person name="Liang C."/>
        </authorList>
    </citation>
    <scope>NUCLEOTIDE SEQUENCE [LARGE SCALE GENOMIC DNA]</scope>
    <source>
        <strain evidence="2">cv. G1812</strain>
    </source>
</reference>
<dbReference type="Proteomes" id="UP000015106">
    <property type="component" value="Chromosome 3"/>
</dbReference>
<feature type="chain" id="PRO_5035821531" evidence="1">
    <location>
        <begin position="28"/>
        <end position="81"/>
    </location>
</feature>
<protein>
    <submittedName>
        <fullName evidence="2">Uncharacterized protein</fullName>
    </submittedName>
</protein>
<evidence type="ECO:0000313" key="3">
    <source>
        <dbReference type="Proteomes" id="UP000015106"/>
    </source>
</evidence>
<sequence length="81" mass="9409">MGDLFIRFVHQILFSLTFQCFESVVNVIEYCLVCSLNYVQGFLQKITTRPEKDCGCTGPCIYCSTWWRCEKVNVVSHPISY</sequence>
<dbReference type="Gramene" id="TuG1812G0300000810.01.T01">
    <property type="protein sequence ID" value="TuG1812G0300000810.01.T01"/>
    <property type="gene ID" value="TuG1812G0300000810.01"/>
</dbReference>
<feature type="signal peptide" evidence="1">
    <location>
        <begin position="1"/>
        <end position="27"/>
    </location>
</feature>
<proteinExistence type="predicted"/>
<name>A0A8R7PNS4_TRIUA</name>
<reference evidence="3" key="1">
    <citation type="journal article" date="2013" name="Nature">
        <title>Draft genome of the wheat A-genome progenitor Triticum urartu.</title>
        <authorList>
            <person name="Ling H.Q."/>
            <person name="Zhao S."/>
            <person name="Liu D."/>
            <person name="Wang J."/>
            <person name="Sun H."/>
            <person name="Zhang C."/>
            <person name="Fan H."/>
            <person name="Li D."/>
            <person name="Dong L."/>
            <person name="Tao Y."/>
            <person name="Gao C."/>
            <person name="Wu H."/>
            <person name="Li Y."/>
            <person name="Cui Y."/>
            <person name="Guo X."/>
            <person name="Zheng S."/>
            <person name="Wang B."/>
            <person name="Yu K."/>
            <person name="Liang Q."/>
            <person name="Yang W."/>
            <person name="Lou X."/>
            <person name="Chen J."/>
            <person name="Feng M."/>
            <person name="Jian J."/>
            <person name="Zhang X."/>
            <person name="Luo G."/>
            <person name="Jiang Y."/>
            <person name="Liu J."/>
            <person name="Wang Z."/>
            <person name="Sha Y."/>
            <person name="Zhang B."/>
            <person name="Wu H."/>
            <person name="Tang D."/>
            <person name="Shen Q."/>
            <person name="Xue P."/>
            <person name="Zou S."/>
            <person name="Wang X."/>
            <person name="Liu X."/>
            <person name="Wang F."/>
            <person name="Yang Y."/>
            <person name="An X."/>
            <person name="Dong Z."/>
            <person name="Zhang K."/>
            <person name="Zhang X."/>
            <person name="Luo M.C."/>
            <person name="Dvorak J."/>
            <person name="Tong Y."/>
            <person name="Wang J."/>
            <person name="Yang H."/>
            <person name="Li Z."/>
            <person name="Wang D."/>
            <person name="Zhang A."/>
            <person name="Wang J."/>
        </authorList>
    </citation>
    <scope>NUCLEOTIDE SEQUENCE</scope>
    <source>
        <strain evidence="3">cv. G1812</strain>
    </source>
</reference>
<organism evidence="2 3">
    <name type="scientific">Triticum urartu</name>
    <name type="common">Red wild einkorn</name>
    <name type="synonym">Crithodium urartu</name>
    <dbReference type="NCBI Taxonomy" id="4572"/>
    <lineage>
        <taxon>Eukaryota</taxon>
        <taxon>Viridiplantae</taxon>
        <taxon>Streptophyta</taxon>
        <taxon>Embryophyta</taxon>
        <taxon>Tracheophyta</taxon>
        <taxon>Spermatophyta</taxon>
        <taxon>Magnoliopsida</taxon>
        <taxon>Liliopsida</taxon>
        <taxon>Poales</taxon>
        <taxon>Poaceae</taxon>
        <taxon>BOP clade</taxon>
        <taxon>Pooideae</taxon>
        <taxon>Triticodae</taxon>
        <taxon>Triticeae</taxon>
        <taxon>Triticinae</taxon>
        <taxon>Triticum</taxon>
    </lineage>
</organism>
<keyword evidence="1" id="KW-0732">Signal</keyword>
<reference evidence="2" key="3">
    <citation type="submission" date="2022-06" db="UniProtKB">
        <authorList>
            <consortium name="EnsemblPlants"/>
        </authorList>
    </citation>
    <scope>IDENTIFICATION</scope>
</reference>
<evidence type="ECO:0000313" key="2">
    <source>
        <dbReference type="EnsemblPlants" id="TuG1812G0300000810.01.T01"/>
    </source>
</evidence>
<accession>A0A8R7PNS4</accession>
<dbReference type="AlphaFoldDB" id="A0A8R7PNS4"/>
<keyword evidence="3" id="KW-1185">Reference proteome</keyword>
<dbReference type="EnsemblPlants" id="TuG1812G0300000810.01.T01">
    <property type="protein sequence ID" value="TuG1812G0300000810.01.T01"/>
    <property type="gene ID" value="TuG1812G0300000810.01"/>
</dbReference>